<dbReference type="Proteomes" id="UP000030377">
    <property type="component" value="Unassembled WGS sequence"/>
</dbReference>
<evidence type="ECO:0000313" key="7">
    <source>
        <dbReference type="Proteomes" id="UP000030377"/>
    </source>
</evidence>
<evidence type="ECO:0000256" key="3">
    <source>
        <dbReference type="ARBA" id="ARBA00022840"/>
    </source>
</evidence>
<dbReference type="GO" id="GO:0005304">
    <property type="term" value="F:L-valine transmembrane transporter activity"/>
    <property type="evidence" value="ECO:0007669"/>
    <property type="project" value="TreeGrafter"/>
</dbReference>
<sequence>MLLEIAGLRKSFGAIVVADDLDLTIAHSEAVGIIGPNGAGKTTLFNLIAGGLSPSAGRMRFDGRDLSGLPPQGRCRAGIGRTHQIPQPFENLTVFENLLVGAVHGRRKTEREAAQACGEILDQLGLLKRANVLAGSLTLLERKRLEMARALASAPRLLLLDEIAGGLTEGECAELVATVGQIRKSGVAILWIEHVVHALFAVIDRLVVLNFGRKIAEGPPKEVMQRPDVHQIYIGIEA</sequence>
<keyword evidence="2" id="KW-0547">Nucleotide-binding</keyword>
<comment type="function">
    <text evidence="4">Involved in beta-(1--&gt;2)glucan export. Transmembrane domains (TMD) form a pore in the inner membrane and the ATP-binding domain (NBD) is responsible for energy generation.</text>
</comment>
<dbReference type="SMART" id="SM00382">
    <property type="entry name" value="AAA"/>
    <property type="match status" value="1"/>
</dbReference>
<evidence type="ECO:0000256" key="4">
    <source>
        <dbReference type="ARBA" id="ARBA00024722"/>
    </source>
</evidence>
<dbReference type="GO" id="GO:0005886">
    <property type="term" value="C:plasma membrane"/>
    <property type="evidence" value="ECO:0007669"/>
    <property type="project" value="TreeGrafter"/>
</dbReference>
<evidence type="ECO:0000259" key="5">
    <source>
        <dbReference type="PROSITE" id="PS50893"/>
    </source>
</evidence>
<comment type="caution">
    <text evidence="6">The sequence shown here is derived from an EMBL/GenBank/DDBJ whole genome shotgun (WGS) entry which is preliminary data.</text>
</comment>
<dbReference type="CDD" id="cd03219">
    <property type="entry name" value="ABC_Mj1267_LivG_branched"/>
    <property type="match status" value="1"/>
</dbReference>
<dbReference type="GO" id="GO:0015808">
    <property type="term" value="P:L-alanine transport"/>
    <property type="evidence" value="ECO:0007669"/>
    <property type="project" value="TreeGrafter"/>
</dbReference>
<protein>
    <submittedName>
        <fullName evidence="6">ABC transporter ATP-binding protein</fullName>
    </submittedName>
</protein>
<proteinExistence type="predicted"/>
<dbReference type="GO" id="GO:1903805">
    <property type="term" value="P:L-valine import across plasma membrane"/>
    <property type="evidence" value="ECO:0007669"/>
    <property type="project" value="TreeGrafter"/>
</dbReference>
<dbReference type="GO" id="GO:1903806">
    <property type="term" value="P:L-isoleucine import across plasma membrane"/>
    <property type="evidence" value="ECO:0007669"/>
    <property type="project" value="TreeGrafter"/>
</dbReference>
<gene>
    <name evidence="6" type="ORF">MA20_33085</name>
</gene>
<reference evidence="6 7" key="1">
    <citation type="submission" date="2014-09" db="EMBL/GenBank/DDBJ databases">
        <title>Draft genome of Bradyrhizobium japonicum Is-34.</title>
        <authorList>
            <person name="Tsurumaru H."/>
            <person name="Yamakawa T."/>
            <person name="Hashimoto S."/>
            <person name="Okizaki K."/>
            <person name="Kanesaki Y."/>
            <person name="Yoshikawa H."/>
            <person name="Yajima S."/>
        </authorList>
    </citation>
    <scope>NUCLEOTIDE SEQUENCE [LARGE SCALE GENOMIC DNA]</scope>
    <source>
        <strain evidence="6 7">Is-34</strain>
    </source>
</reference>
<dbReference type="PANTHER" id="PTHR45772:SF7">
    <property type="entry name" value="AMINO ACID ABC TRANSPORTER ATP-BINDING PROTEIN"/>
    <property type="match status" value="1"/>
</dbReference>
<dbReference type="RefSeq" id="WP_028156537.1">
    <property type="nucleotide sequence ID" value="NZ_JANUDC010000001.1"/>
</dbReference>
<dbReference type="InterPro" id="IPR003439">
    <property type="entry name" value="ABC_transporter-like_ATP-bd"/>
</dbReference>
<dbReference type="GO" id="GO:0042941">
    <property type="term" value="P:D-alanine transmembrane transport"/>
    <property type="evidence" value="ECO:0007669"/>
    <property type="project" value="TreeGrafter"/>
</dbReference>
<dbReference type="InterPro" id="IPR051120">
    <property type="entry name" value="ABC_AA/LPS_Transport"/>
</dbReference>
<name>A0A0A3YNR8_BRAJP</name>
<dbReference type="InterPro" id="IPR003593">
    <property type="entry name" value="AAA+_ATPase"/>
</dbReference>
<feature type="domain" description="ABC transporter" evidence="5">
    <location>
        <begin position="3"/>
        <end position="236"/>
    </location>
</feature>
<organism evidence="6 7">
    <name type="scientific">Bradyrhizobium japonicum</name>
    <dbReference type="NCBI Taxonomy" id="375"/>
    <lineage>
        <taxon>Bacteria</taxon>
        <taxon>Pseudomonadati</taxon>
        <taxon>Pseudomonadota</taxon>
        <taxon>Alphaproteobacteria</taxon>
        <taxon>Hyphomicrobiales</taxon>
        <taxon>Nitrobacteraceae</taxon>
        <taxon>Bradyrhizobium</taxon>
    </lineage>
</organism>
<keyword evidence="3 6" id="KW-0067">ATP-binding</keyword>
<keyword evidence="1" id="KW-0813">Transport</keyword>
<dbReference type="InterPro" id="IPR027417">
    <property type="entry name" value="P-loop_NTPase"/>
</dbReference>
<dbReference type="GO" id="GO:0016887">
    <property type="term" value="F:ATP hydrolysis activity"/>
    <property type="evidence" value="ECO:0007669"/>
    <property type="project" value="InterPro"/>
</dbReference>
<dbReference type="PANTHER" id="PTHR45772">
    <property type="entry name" value="CONSERVED COMPONENT OF ABC TRANSPORTER FOR NATURAL AMINO ACIDS-RELATED"/>
    <property type="match status" value="1"/>
</dbReference>
<dbReference type="GO" id="GO:0015192">
    <property type="term" value="F:L-phenylalanine transmembrane transporter activity"/>
    <property type="evidence" value="ECO:0007669"/>
    <property type="project" value="TreeGrafter"/>
</dbReference>
<dbReference type="GO" id="GO:0015188">
    <property type="term" value="F:L-isoleucine transmembrane transporter activity"/>
    <property type="evidence" value="ECO:0007669"/>
    <property type="project" value="TreeGrafter"/>
</dbReference>
<accession>A0A0A3YNR8</accession>
<dbReference type="Gene3D" id="3.40.50.300">
    <property type="entry name" value="P-loop containing nucleotide triphosphate hydrolases"/>
    <property type="match status" value="1"/>
</dbReference>
<dbReference type="AlphaFoldDB" id="A0A0A3YNR8"/>
<dbReference type="EMBL" id="JRPN01000025">
    <property type="protein sequence ID" value="KGT75333.1"/>
    <property type="molecule type" value="Genomic_DNA"/>
</dbReference>
<dbReference type="PROSITE" id="PS50893">
    <property type="entry name" value="ABC_TRANSPORTER_2"/>
    <property type="match status" value="1"/>
</dbReference>
<evidence type="ECO:0000256" key="2">
    <source>
        <dbReference type="ARBA" id="ARBA00022741"/>
    </source>
</evidence>
<evidence type="ECO:0000313" key="6">
    <source>
        <dbReference type="EMBL" id="KGT75333.1"/>
    </source>
</evidence>
<evidence type="ECO:0000256" key="1">
    <source>
        <dbReference type="ARBA" id="ARBA00022448"/>
    </source>
</evidence>
<dbReference type="SUPFAM" id="SSF52540">
    <property type="entry name" value="P-loop containing nucleoside triphosphate hydrolases"/>
    <property type="match status" value="1"/>
</dbReference>
<dbReference type="Pfam" id="PF00005">
    <property type="entry name" value="ABC_tran"/>
    <property type="match status" value="1"/>
</dbReference>
<dbReference type="GO" id="GO:0005524">
    <property type="term" value="F:ATP binding"/>
    <property type="evidence" value="ECO:0007669"/>
    <property type="project" value="UniProtKB-KW"/>
</dbReference>